<keyword evidence="5 7" id="KW-0067">ATP-binding</keyword>
<dbReference type="InterPro" id="IPR050763">
    <property type="entry name" value="ABC_transporter_ATP-binding"/>
</dbReference>
<evidence type="ECO:0000256" key="1">
    <source>
        <dbReference type="ARBA" id="ARBA00005417"/>
    </source>
</evidence>
<gene>
    <name evidence="7" type="ORF">CGC53_09120</name>
</gene>
<dbReference type="Proteomes" id="UP000217276">
    <property type="component" value="Chromosome"/>
</dbReference>
<keyword evidence="8" id="KW-1185">Reference proteome</keyword>
<evidence type="ECO:0000259" key="6">
    <source>
        <dbReference type="PROSITE" id="PS50893"/>
    </source>
</evidence>
<sequence length="384" mass="43938">MNKHQLRVQETLQYFTQKDIGLAFRKLLDCAADTQQMSIYEKAIVLTDWKEKHPAEVETLIEKATVLLREIADCKVTELPTETAVLVAEEVRKHYALGRFQLGPISLSIKKGQVYGLVGENGNGKTTLLRILARDLSYDSGVVKYYFTERPKNDYDLRTKLIYIPQRTEKWYGSLKDNLKFTLSSYGIPAEENELRTLLMIARLGLWQYQHLDWNALSSGYKMRFELARTLLRQPEILLLDEPLGNLDVLAQQVILEDLKMIANSVNHPIALILSSQQLFEVEKISDKVIFLRNGQYTDNAEATATEEAMPLIVEIDTTNTREELMAVFKAFALEKLNYNGGVYVAYFRPNTEYSAVLEALGKAKIDLTYIRNISASTRRFFVS</sequence>
<evidence type="ECO:0000256" key="2">
    <source>
        <dbReference type="ARBA" id="ARBA00022448"/>
    </source>
</evidence>
<dbReference type="RefSeq" id="WP_095914494.1">
    <property type="nucleotide sequence ID" value="NZ_CAUUPF010000026.1"/>
</dbReference>
<proteinExistence type="inferred from homology"/>
<dbReference type="EMBL" id="CP022384">
    <property type="protein sequence ID" value="ATA82491.1"/>
    <property type="molecule type" value="Genomic_DNA"/>
</dbReference>
<dbReference type="PANTHER" id="PTHR42711:SF5">
    <property type="entry name" value="ABC TRANSPORTER ATP-BINDING PROTEIN NATA"/>
    <property type="match status" value="1"/>
</dbReference>
<dbReference type="Gene3D" id="3.40.50.300">
    <property type="entry name" value="P-loop containing nucleotide triphosphate hydrolases"/>
    <property type="match status" value="1"/>
</dbReference>
<dbReference type="PROSITE" id="PS50893">
    <property type="entry name" value="ABC_TRANSPORTER_2"/>
    <property type="match status" value="1"/>
</dbReference>
<evidence type="ECO:0000313" key="8">
    <source>
        <dbReference type="Proteomes" id="UP000217276"/>
    </source>
</evidence>
<keyword evidence="4" id="KW-0547">Nucleotide-binding</keyword>
<dbReference type="SUPFAM" id="SSF52540">
    <property type="entry name" value="P-loop containing nucleoside triphosphate hydrolases"/>
    <property type="match status" value="1"/>
</dbReference>
<dbReference type="InterPro" id="IPR027417">
    <property type="entry name" value="P-loop_NTPase"/>
</dbReference>
<dbReference type="AlphaFoldDB" id="A0A250FBK2"/>
<dbReference type="InterPro" id="IPR003439">
    <property type="entry name" value="ABC_transporter-like_ATP-bd"/>
</dbReference>
<evidence type="ECO:0000313" key="7">
    <source>
        <dbReference type="EMBL" id="ATA82491.1"/>
    </source>
</evidence>
<keyword evidence="2" id="KW-0813">Transport</keyword>
<dbReference type="GO" id="GO:0005524">
    <property type="term" value="F:ATP binding"/>
    <property type="evidence" value="ECO:0007669"/>
    <property type="project" value="UniProtKB-KW"/>
</dbReference>
<dbReference type="Pfam" id="PF00005">
    <property type="entry name" value="ABC_tran"/>
    <property type="match status" value="1"/>
</dbReference>
<evidence type="ECO:0000256" key="4">
    <source>
        <dbReference type="ARBA" id="ARBA00022741"/>
    </source>
</evidence>
<keyword evidence="3" id="KW-0536">Nodulation</keyword>
<dbReference type="InterPro" id="IPR003593">
    <property type="entry name" value="AAA+_ATPase"/>
</dbReference>
<protein>
    <submittedName>
        <fullName evidence="7">ABC transporter ATP-binding protein</fullName>
    </submittedName>
</protein>
<name>A0A250FBK2_9FLAO</name>
<feature type="domain" description="ABC transporter" evidence="6">
    <location>
        <begin position="86"/>
        <end position="319"/>
    </location>
</feature>
<evidence type="ECO:0000256" key="3">
    <source>
        <dbReference type="ARBA" id="ARBA00022458"/>
    </source>
</evidence>
<reference evidence="8" key="1">
    <citation type="submission" date="2017-06" db="EMBL/GenBank/DDBJ databases">
        <title>Capnocytophaga spp. assemblies.</title>
        <authorList>
            <person name="Gulvik C.A."/>
        </authorList>
    </citation>
    <scope>NUCLEOTIDE SEQUENCE [LARGE SCALE GENOMIC DNA]</scope>
    <source>
        <strain evidence="8">H6253</strain>
    </source>
</reference>
<organism evidence="7 8">
    <name type="scientific">Capnocytophaga leadbetteri</name>
    <dbReference type="NCBI Taxonomy" id="327575"/>
    <lineage>
        <taxon>Bacteria</taxon>
        <taxon>Pseudomonadati</taxon>
        <taxon>Bacteroidota</taxon>
        <taxon>Flavobacteriia</taxon>
        <taxon>Flavobacteriales</taxon>
        <taxon>Flavobacteriaceae</taxon>
        <taxon>Capnocytophaga</taxon>
    </lineage>
</organism>
<comment type="similarity">
    <text evidence="1">Belongs to the ABC transporter superfamily.</text>
</comment>
<dbReference type="KEGG" id="clk:CGC53_09120"/>
<accession>A0A250FBK2</accession>
<dbReference type="SMART" id="SM00382">
    <property type="entry name" value="AAA"/>
    <property type="match status" value="1"/>
</dbReference>
<dbReference type="PANTHER" id="PTHR42711">
    <property type="entry name" value="ABC TRANSPORTER ATP-BINDING PROTEIN"/>
    <property type="match status" value="1"/>
</dbReference>
<dbReference type="GO" id="GO:0016887">
    <property type="term" value="F:ATP hydrolysis activity"/>
    <property type="evidence" value="ECO:0007669"/>
    <property type="project" value="InterPro"/>
</dbReference>
<evidence type="ECO:0000256" key="5">
    <source>
        <dbReference type="ARBA" id="ARBA00022840"/>
    </source>
</evidence>